<dbReference type="PANTHER" id="PTHR19876">
    <property type="entry name" value="COATOMER"/>
    <property type="match status" value="1"/>
</dbReference>
<evidence type="ECO:0000256" key="14">
    <source>
        <dbReference type="ARBA" id="ARBA00032920"/>
    </source>
</evidence>
<evidence type="ECO:0000256" key="5">
    <source>
        <dbReference type="ARBA" id="ARBA00022490"/>
    </source>
</evidence>
<evidence type="ECO:0000256" key="3">
    <source>
        <dbReference type="ARBA" id="ARBA00010844"/>
    </source>
</evidence>
<dbReference type="GO" id="GO:0006886">
    <property type="term" value="P:intracellular protein transport"/>
    <property type="evidence" value="ECO:0007669"/>
    <property type="project" value="InterPro"/>
</dbReference>
<dbReference type="Pfam" id="PF23953">
    <property type="entry name" value="TPR_COPA_B"/>
    <property type="match status" value="1"/>
</dbReference>
<dbReference type="SUPFAM" id="SSF50978">
    <property type="entry name" value="WD40 repeat-like"/>
    <property type="match status" value="2"/>
</dbReference>
<dbReference type="GO" id="GO:0030126">
    <property type="term" value="C:COPI vesicle coat"/>
    <property type="evidence" value="ECO:0007669"/>
    <property type="project" value="TreeGrafter"/>
</dbReference>
<evidence type="ECO:0000256" key="8">
    <source>
        <dbReference type="ARBA" id="ARBA00022892"/>
    </source>
</evidence>
<evidence type="ECO:0000313" key="19">
    <source>
        <dbReference type="EMBL" id="TFJ86331.1"/>
    </source>
</evidence>
<evidence type="ECO:0000256" key="16">
    <source>
        <dbReference type="SAM" id="MobiDB-lite"/>
    </source>
</evidence>
<dbReference type="GO" id="GO:0005198">
    <property type="term" value="F:structural molecule activity"/>
    <property type="evidence" value="ECO:0007669"/>
    <property type="project" value="InterPro"/>
</dbReference>
<evidence type="ECO:0000256" key="9">
    <source>
        <dbReference type="ARBA" id="ARBA00022927"/>
    </source>
</evidence>
<dbReference type="PANTHER" id="PTHR19876:SF2">
    <property type="entry name" value="COATOMER SUBUNIT BETA"/>
    <property type="match status" value="1"/>
</dbReference>
<evidence type="ECO:0000256" key="15">
    <source>
        <dbReference type="PROSITE-ProRule" id="PRU00221"/>
    </source>
</evidence>
<feature type="region of interest" description="Disordered" evidence="16">
    <location>
        <begin position="898"/>
        <end position="919"/>
    </location>
</feature>
<feature type="compositionally biased region" description="Low complexity" evidence="16">
    <location>
        <begin position="991"/>
        <end position="1001"/>
    </location>
</feature>
<evidence type="ECO:0000256" key="4">
    <source>
        <dbReference type="ARBA" id="ARBA00022448"/>
    </source>
</evidence>
<dbReference type="InterPro" id="IPR050844">
    <property type="entry name" value="Coatomer_complex_subunit"/>
</dbReference>
<accession>A0A4D9D3N3</accession>
<feature type="region of interest" description="Disordered" evidence="16">
    <location>
        <begin position="1036"/>
        <end position="1085"/>
    </location>
</feature>
<dbReference type="InterPro" id="IPR015943">
    <property type="entry name" value="WD40/YVTN_repeat-like_dom_sf"/>
</dbReference>
<comment type="caution">
    <text evidence="19">The sequence shown here is derived from an EMBL/GenBank/DDBJ whole genome shotgun (WGS) entry which is preliminary data.</text>
</comment>
<evidence type="ECO:0000313" key="20">
    <source>
        <dbReference type="Proteomes" id="UP000355283"/>
    </source>
</evidence>
<dbReference type="Gene3D" id="2.130.10.10">
    <property type="entry name" value="YVTN repeat-like/Quinoprotein amine dehydrogenase"/>
    <property type="match status" value="1"/>
</dbReference>
<evidence type="ECO:0000259" key="17">
    <source>
        <dbReference type="Pfam" id="PF04053"/>
    </source>
</evidence>
<dbReference type="InterPro" id="IPR006692">
    <property type="entry name" value="Beta-prop_COPA/B_2nd"/>
</dbReference>
<keyword evidence="7" id="KW-0677">Repeat</keyword>
<keyword evidence="12" id="KW-0968">Cytoplasmic vesicle</keyword>
<evidence type="ECO:0000256" key="13">
    <source>
        <dbReference type="ARBA" id="ARBA00025536"/>
    </source>
</evidence>
<evidence type="ECO:0000256" key="12">
    <source>
        <dbReference type="ARBA" id="ARBA00023329"/>
    </source>
</evidence>
<evidence type="ECO:0000259" key="18">
    <source>
        <dbReference type="Pfam" id="PF23953"/>
    </source>
</evidence>
<dbReference type="FunFam" id="2.130.10.10:FF:000016">
    <property type="entry name" value="Coatomer alpha subunit, putative"/>
    <property type="match status" value="1"/>
</dbReference>
<dbReference type="Proteomes" id="UP000355283">
    <property type="component" value="Unassembled WGS sequence"/>
</dbReference>
<keyword evidence="4" id="KW-0813">Transport</keyword>
<evidence type="ECO:0000256" key="2">
    <source>
        <dbReference type="ARBA" id="ARBA00004347"/>
    </source>
</evidence>
<dbReference type="Pfam" id="PF00400">
    <property type="entry name" value="WD40"/>
    <property type="match status" value="5"/>
</dbReference>
<sequence>MPLRLEIKKKLTARSDRIKSVELHPTEPWVLSGLYTGNVFIWDYSSGAMVKSFEVCDLPVRSAKFIVRKSWFIAASDDMYLRVYNYNTMEKVKAWEAHMDYIRYVEVHPTLPYVLSASDDMTIKLFDWDQNWDCTQVFEGHAHYVMMVKFNLKDTNVFASASLDRTIKVWGLGSHMPHFSLEGHEKGVNAIDYYPGGDKPYLLSGADDNQVRIWDYQTKACVQTLEGHSHNVTAVLFHPRLPILISGSEDGTVRIWHSTTYRAETTLNYGLERVWSLAASRDSNKVAIGYDEGTIVVKLGQEVPVASMDTNTGKLVWAVNNDMFTSSVKGLTGAGAIGEEEGEGAGAVVAAVGDGERLSIIPRDLGSTEIFPQTLAHNCNGRFVVVCGDGEYIIYTSQALRNKSFGSALDFVWSAVGTGDYAIRESISRVKIFRNFVEKKAIKPPLPSAEGIFGGHCLAVKGSDCVVFLDWEEGALIRRIDVLPRAIYWNETGEIVLLACEDSYFVLRYNKEAVAVALAAGQVGEEGVEESFELLHELSDKVRTGMWVGDCFLYTNNTQRLQYYVGGQIMTLCHLDSPKYMLGYLAKENRVYLMDKQLNVVSYKVLLAMLQYQTAVVREDFAVANTLLSSIPEAELSNVARFLESQGYKEEALVVSRDPDHKFELALDLKKLETARELLAAIRKEDKDSMDTQNKWRKLGDLAMVKSDFALAEKCAWEAQDWSGLLLLYTSLGNAEGLLKLAQEATAQGKGNVGFLAFFLLGKVEECIELLIKTDRIPEAAFMARSYLPSHMSRVVTLWKQHLSKISPTAAEALADPATYPALFPDLDVALQVEQLFLQNRSTPLSANAYPTAKGDIELDLIAMIKSGGAAALPVPAPLPPAEIKIAPAAVAAAASPVKDASPSTSPSPLEPSGGPSPRALAAAAAVAAQQEEEERALAAAREVEEERVRKESKAAKAAAIAAAEAEARRLKEEEMAVAQAEAMRLQQEADEAAAAAAAQAEAERVAEEERLEREAAELLAAEAAAAEAEMVAAAARREAEAEEERVRRLQEAEEETVAKARAAAEEEAKLKAETEAILGDDDDW</sequence>
<comment type="similarity">
    <text evidence="3">Belongs to the WD repeat COPB2 family.</text>
</comment>
<gene>
    <name evidence="19" type="ORF">NSK_002539</name>
</gene>
<dbReference type="EMBL" id="SDOX01000009">
    <property type="protein sequence ID" value="TFJ86331.1"/>
    <property type="molecule type" value="Genomic_DNA"/>
</dbReference>
<keyword evidence="10" id="KW-0333">Golgi apparatus</keyword>
<feature type="repeat" description="WD" evidence="15">
    <location>
        <begin position="138"/>
        <end position="172"/>
    </location>
</feature>
<feature type="domain" description="COPA/B second beta-propeller" evidence="17">
    <location>
        <begin position="353"/>
        <end position="595"/>
    </location>
</feature>
<reference evidence="19 20" key="1">
    <citation type="submission" date="2019-01" db="EMBL/GenBank/DDBJ databases">
        <title>Nuclear Genome Assembly of the Microalgal Biofuel strain Nannochloropsis salina CCMP1776.</title>
        <authorList>
            <person name="Hovde B."/>
        </authorList>
    </citation>
    <scope>NUCLEOTIDE SEQUENCE [LARGE SCALE GENOMIC DNA]</scope>
    <source>
        <strain evidence="19 20">CCMP1776</strain>
    </source>
</reference>
<name>A0A4D9D3N3_9STRA</name>
<dbReference type="Gene3D" id="1.25.40.470">
    <property type="match status" value="1"/>
</dbReference>
<dbReference type="OrthoDB" id="2150324at2759"/>
<dbReference type="GO" id="GO:0006891">
    <property type="term" value="P:intra-Golgi vesicle-mediated transport"/>
    <property type="evidence" value="ECO:0007669"/>
    <property type="project" value="TreeGrafter"/>
</dbReference>
<keyword evidence="6 15" id="KW-0853">WD repeat</keyword>
<evidence type="ECO:0000256" key="10">
    <source>
        <dbReference type="ARBA" id="ARBA00023034"/>
    </source>
</evidence>
<dbReference type="CDD" id="cd00200">
    <property type="entry name" value="WD40"/>
    <property type="match status" value="1"/>
</dbReference>
<keyword evidence="9" id="KW-0653">Protein transport</keyword>
<dbReference type="Pfam" id="PF04053">
    <property type="entry name" value="B-prop_COPA_B_2nd"/>
    <property type="match status" value="1"/>
</dbReference>
<evidence type="ECO:0000256" key="1">
    <source>
        <dbReference type="ARBA" id="ARBA00004255"/>
    </source>
</evidence>
<dbReference type="PROSITE" id="PS50082">
    <property type="entry name" value="WD_REPEATS_2"/>
    <property type="match status" value="5"/>
</dbReference>
<evidence type="ECO:0000256" key="7">
    <source>
        <dbReference type="ARBA" id="ARBA00022737"/>
    </source>
</evidence>
<protein>
    <recommendedName>
        <fullName evidence="14">Beta'-coat protein</fullName>
    </recommendedName>
</protein>
<keyword evidence="8" id="KW-0931">ER-Golgi transport</keyword>
<proteinExistence type="inferred from homology"/>
<dbReference type="SMART" id="SM00320">
    <property type="entry name" value="WD40"/>
    <property type="match status" value="7"/>
</dbReference>
<feature type="region of interest" description="Disordered" evidence="16">
    <location>
        <begin position="991"/>
        <end position="1010"/>
    </location>
</feature>
<comment type="function">
    <text evidence="13">The coatomer is a cytosolic protein complex that binds to dilysine motifs and reversibly associates with Golgi non-clathrin-coated vesicles, which further mediate biosynthetic protein transport from the ER, via the Golgi up to the trans Golgi network. Coatomer complex is required for budding from Golgi membranes, and is essential for the retrograde Golgi-to-ER transport of dilysine-tagged proteins.</text>
</comment>
<dbReference type="PROSITE" id="PS50294">
    <property type="entry name" value="WD_REPEATS_REGION"/>
    <property type="match status" value="3"/>
</dbReference>
<feature type="repeat" description="WD" evidence="15">
    <location>
        <begin position="181"/>
        <end position="224"/>
    </location>
</feature>
<comment type="subcellular location">
    <subcellularLocation>
        <location evidence="2">Cytoplasmic vesicle</location>
        <location evidence="2">COPI-coated vesicle membrane</location>
        <topology evidence="2">Peripheral membrane protein</topology>
        <orientation evidence="2">Cytoplasmic side</orientation>
    </subcellularLocation>
    <subcellularLocation>
        <location evidence="1">Golgi apparatus membrane</location>
        <topology evidence="1">Peripheral membrane protein</topology>
        <orientation evidence="1">Cytoplasmic side</orientation>
    </subcellularLocation>
</comment>
<dbReference type="AlphaFoldDB" id="A0A4D9D3N3"/>
<feature type="repeat" description="WD" evidence="15">
    <location>
        <begin position="11"/>
        <end position="52"/>
    </location>
</feature>
<keyword evidence="5" id="KW-0963">Cytoplasm</keyword>
<keyword evidence="11" id="KW-0472">Membrane</keyword>
<dbReference type="InterPro" id="IPR056176">
    <property type="entry name" value="TPR_COPA_B"/>
</dbReference>
<dbReference type="GO" id="GO:0006888">
    <property type="term" value="P:endoplasmic reticulum to Golgi vesicle-mediated transport"/>
    <property type="evidence" value="ECO:0007669"/>
    <property type="project" value="TreeGrafter"/>
</dbReference>
<dbReference type="InterPro" id="IPR036322">
    <property type="entry name" value="WD40_repeat_dom_sf"/>
</dbReference>
<dbReference type="FunFam" id="1.25.40.470:FF:000001">
    <property type="entry name" value="Coatomer subunit beta"/>
    <property type="match status" value="1"/>
</dbReference>
<keyword evidence="20" id="KW-1185">Reference proteome</keyword>
<dbReference type="InterPro" id="IPR020472">
    <property type="entry name" value="WD40_PAC1"/>
</dbReference>
<evidence type="ECO:0000256" key="6">
    <source>
        <dbReference type="ARBA" id="ARBA00022574"/>
    </source>
</evidence>
<evidence type="ECO:0000256" key="11">
    <source>
        <dbReference type="ARBA" id="ARBA00023136"/>
    </source>
</evidence>
<dbReference type="InterPro" id="IPR001680">
    <property type="entry name" value="WD40_rpt"/>
</dbReference>
<dbReference type="GO" id="GO:0006890">
    <property type="term" value="P:retrograde vesicle-mediated transport, Golgi to endoplasmic reticulum"/>
    <property type="evidence" value="ECO:0007669"/>
    <property type="project" value="TreeGrafter"/>
</dbReference>
<feature type="repeat" description="WD" evidence="15">
    <location>
        <begin position="225"/>
        <end position="266"/>
    </location>
</feature>
<feature type="compositionally biased region" description="Basic and acidic residues" evidence="16">
    <location>
        <begin position="1036"/>
        <end position="1075"/>
    </location>
</feature>
<dbReference type="GO" id="GO:0000139">
    <property type="term" value="C:Golgi membrane"/>
    <property type="evidence" value="ECO:0007669"/>
    <property type="project" value="UniProtKB-SubCell"/>
</dbReference>
<feature type="domain" description="COPA/B TPR" evidence="18">
    <location>
        <begin position="612"/>
        <end position="800"/>
    </location>
</feature>
<dbReference type="PRINTS" id="PR00320">
    <property type="entry name" value="GPROTEINBRPT"/>
</dbReference>
<feature type="repeat" description="WD" evidence="15">
    <location>
        <begin position="95"/>
        <end position="127"/>
    </location>
</feature>
<dbReference type="CDD" id="cd22947">
    <property type="entry name" value="Coatomer_WDAD_beta-like"/>
    <property type="match status" value="1"/>
</dbReference>
<organism evidence="19 20">
    <name type="scientific">Nannochloropsis salina CCMP1776</name>
    <dbReference type="NCBI Taxonomy" id="1027361"/>
    <lineage>
        <taxon>Eukaryota</taxon>
        <taxon>Sar</taxon>
        <taxon>Stramenopiles</taxon>
        <taxon>Ochrophyta</taxon>
        <taxon>Eustigmatophyceae</taxon>
        <taxon>Eustigmatales</taxon>
        <taxon>Monodopsidaceae</taxon>
        <taxon>Microchloropsis</taxon>
        <taxon>Microchloropsis salina</taxon>
    </lineage>
</organism>